<feature type="region of interest" description="Disordered" evidence="5">
    <location>
        <begin position="284"/>
        <end position="401"/>
    </location>
</feature>
<dbReference type="GO" id="GO:0051371">
    <property type="term" value="F:muscle alpha-actinin binding"/>
    <property type="evidence" value="ECO:0007669"/>
    <property type="project" value="TreeGrafter"/>
</dbReference>
<evidence type="ECO:0000256" key="3">
    <source>
        <dbReference type="ARBA" id="ARBA00023038"/>
    </source>
</evidence>
<name>A0A9P6W5R8_RHOMI</name>
<reference evidence="7 8" key="1">
    <citation type="submission" date="2020-11" db="EMBL/GenBank/DDBJ databases">
        <title>Kefir isolates.</title>
        <authorList>
            <person name="Marcisauskas S."/>
            <person name="Kim Y."/>
            <person name="Blasche S."/>
        </authorList>
    </citation>
    <scope>NUCLEOTIDE SEQUENCE [LARGE SCALE GENOMIC DNA]</scope>
    <source>
        <strain evidence="7 8">KR</strain>
    </source>
</reference>
<dbReference type="GO" id="GO:0030695">
    <property type="term" value="F:GTPase regulator activity"/>
    <property type="evidence" value="ECO:0007669"/>
    <property type="project" value="UniProtKB-ARBA"/>
</dbReference>
<evidence type="ECO:0000313" key="7">
    <source>
        <dbReference type="EMBL" id="KAG0664629.1"/>
    </source>
</evidence>
<feature type="compositionally biased region" description="Acidic residues" evidence="5">
    <location>
        <begin position="303"/>
        <end position="312"/>
    </location>
</feature>
<dbReference type="GO" id="GO:0030036">
    <property type="term" value="P:actin cytoskeleton organization"/>
    <property type="evidence" value="ECO:0007669"/>
    <property type="project" value="TreeGrafter"/>
</dbReference>
<dbReference type="Proteomes" id="UP000777482">
    <property type="component" value="Unassembled WGS sequence"/>
</dbReference>
<dbReference type="OrthoDB" id="15567at2759"/>
<keyword evidence="2 4" id="KW-0862">Zinc</keyword>
<organism evidence="7 8">
    <name type="scientific">Rhodotorula mucilaginosa</name>
    <name type="common">Yeast</name>
    <name type="synonym">Rhodotorula rubra</name>
    <dbReference type="NCBI Taxonomy" id="5537"/>
    <lineage>
        <taxon>Eukaryota</taxon>
        <taxon>Fungi</taxon>
        <taxon>Dikarya</taxon>
        <taxon>Basidiomycota</taxon>
        <taxon>Pucciniomycotina</taxon>
        <taxon>Microbotryomycetes</taxon>
        <taxon>Sporidiobolales</taxon>
        <taxon>Sporidiobolaceae</taxon>
        <taxon>Rhodotorula</taxon>
    </lineage>
</organism>
<dbReference type="GO" id="GO:0001725">
    <property type="term" value="C:stress fiber"/>
    <property type="evidence" value="ECO:0007669"/>
    <property type="project" value="TreeGrafter"/>
</dbReference>
<feature type="compositionally biased region" description="Low complexity" evidence="5">
    <location>
        <begin position="213"/>
        <end position="224"/>
    </location>
</feature>
<feature type="region of interest" description="Disordered" evidence="5">
    <location>
        <begin position="1"/>
        <end position="37"/>
    </location>
</feature>
<dbReference type="PROSITE" id="PS00478">
    <property type="entry name" value="LIM_DOMAIN_1"/>
    <property type="match status" value="1"/>
</dbReference>
<dbReference type="SUPFAM" id="SSF57716">
    <property type="entry name" value="Glucocorticoid receptor-like (DNA-binding domain)"/>
    <property type="match status" value="2"/>
</dbReference>
<dbReference type="Pfam" id="PF00412">
    <property type="entry name" value="LIM"/>
    <property type="match status" value="2"/>
</dbReference>
<feature type="compositionally biased region" description="Pro residues" evidence="5">
    <location>
        <begin position="200"/>
        <end position="212"/>
    </location>
</feature>
<gene>
    <name evidence="7" type="ORF">C6P46_001225</name>
</gene>
<evidence type="ECO:0000256" key="2">
    <source>
        <dbReference type="ARBA" id="ARBA00022833"/>
    </source>
</evidence>
<evidence type="ECO:0000313" key="8">
    <source>
        <dbReference type="Proteomes" id="UP000777482"/>
    </source>
</evidence>
<feature type="compositionally biased region" description="Low complexity" evidence="5">
    <location>
        <begin position="172"/>
        <end position="199"/>
    </location>
</feature>
<dbReference type="Gene3D" id="2.10.110.10">
    <property type="entry name" value="Cysteine Rich Protein"/>
    <property type="match status" value="3"/>
</dbReference>
<dbReference type="PANTHER" id="PTHR24214">
    <property type="entry name" value="PDZ AND LIM DOMAIN PROTEIN ZASP"/>
    <property type="match status" value="1"/>
</dbReference>
<comment type="caution">
    <text evidence="7">The sequence shown here is derived from an EMBL/GenBank/DDBJ whole genome shotgun (WGS) entry which is preliminary data.</text>
</comment>
<evidence type="ECO:0000256" key="4">
    <source>
        <dbReference type="PROSITE-ProRule" id="PRU00125"/>
    </source>
</evidence>
<feature type="compositionally biased region" description="Low complexity" evidence="5">
    <location>
        <begin position="9"/>
        <end position="37"/>
    </location>
</feature>
<sequence>MQPVPPPRRAATFPTPAPAYSTASPKPEPTPTAAASPAALAHHRSLVEYYWHYAQGGYAAPLTALEGTEERRRQEAARNEAVEWAKRCGIPVVDPLSGAAAAAAAPAVAAPVPAPAQPMVRPTFPGGGVQHPNLPAVCSTPSAASYPIAQPLPAMPAAQAFQRVHGLPVLPHSSSSATPLPSTPTSASAVPFSPANNRPLPTPRGTAPPPPTRASTASSSSRARPLPRPPPPPAPVPAITIAPSPDESDPAELAKELAEVRLADGAGGPRQSASPAVPTVLIASESASPPAPTIPTFSFSTEQDADETDGDEERSPSPSVALPTFSFGLIEDDEGDSSSASRPSVYSPSSAAPRSATQRAPPLHPRFDPSHPSHRLYHPTSVMSPLSAPAQDPHHADHHHARPEAGTIACSECDQLVFGRVLFALGKNWHPDCFRCAEEGCGAKLEVMEFEGTPEDWEEAGSGDADGNELRGKAWCMVHFEERFALECHHCHTPIASADYLPIADPALPPAPTYRHSSIRYYHPLHFFCAGCGDPFIDPVQYESARAPPLPLAAAAAKQDDAPDLEAKPYFAHDSHPYCDRCDLRIWRPKCPGCRKGLREEDGFLELPEEEGGGKWHEGCFKCSLCEKALTDVYMIRRMKLDPDCDAPVSSKRLAEQDEEDQNEVAVAFCLECFDRTE</sequence>
<feature type="region of interest" description="Disordered" evidence="5">
    <location>
        <begin position="172"/>
        <end position="250"/>
    </location>
</feature>
<dbReference type="AlphaFoldDB" id="A0A9P6W5R8"/>
<dbReference type="GO" id="GO:0031941">
    <property type="term" value="C:filamentous actin"/>
    <property type="evidence" value="ECO:0007669"/>
    <property type="project" value="TreeGrafter"/>
</dbReference>
<evidence type="ECO:0000259" key="6">
    <source>
        <dbReference type="PROSITE" id="PS50023"/>
    </source>
</evidence>
<dbReference type="PANTHER" id="PTHR24214:SF38">
    <property type="entry name" value="PDZ AND LIM DOMAIN PROTEIN ZASP-RELATED"/>
    <property type="match status" value="1"/>
</dbReference>
<accession>A0A9P6W5R8</accession>
<dbReference type="GO" id="GO:0003779">
    <property type="term" value="F:actin binding"/>
    <property type="evidence" value="ECO:0007669"/>
    <property type="project" value="TreeGrafter"/>
</dbReference>
<feature type="domain" description="LIM zinc-binding" evidence="6">
    <location>
        <begin position="589"/>
        <end position="656"/>
    </location>
</feature>
<dbReference type="SMART" id="SM00132">
    <property type="entry name" value="LIM"/>
    <property type="match status" value="2"/>
</dbReference>
<dbReference type="PROSITE" id="PS50023">
    <property type="entry name" value="LIM_DOMAIN_2"/>
    <property type="match status" value="2"/>
</dbReference>
<feature type="compositionally biased region" description="Pro residues" evidence="5">
    <location>
        <begin position="226"/>
        <end position="236"/>
    </location>
</feature>
<evidence type="ECO:0000256" key="5">
    <source>
        <dbReference type="SAM" id="MobiDB-lite"/>
    </source>
</evidence>
<proteinExistence type="predicted"/>
<protein>
    <recommendedName>
        <fullName evidence="6">LIM zinc-binding domain-containing protein</fullName>
    </recommendedName>
</protein>
<dbReference type="InterPro" id="IPR050604">
    <property type="entry name" value="PDZ-LIM_domain"/>
</dbReference>
<evidence type="ECO:0000256" key="1">
    <source>
        <dbReference type="ARBA" id="ARBA00022723"/>
    </source>
</evidence>
<feature type="domain" description="LIM zinc-binding" evidence="6">
    <location>
        <begin position="408"/>
        <end position="486"/>
    </location>
</feature>
<dbReference type="EMBL" id="PUHQ01000013">
    <property type="protein sequence ID" value="KAG0664629.1"/>
    <property type="molecule type" value="Genomic_DNA"/>
</dbReference>
<keyword evidence="3 4" id="KW-0440">LIM domain</keyword>
<dbReference type="InterPro" id="IPR001781">
    <property type="entry name" value="Znf_LIM"/>
</dbReference>
<dbReference type="GO" id="GO:0046872">
    <property type="term" value="F:metal ion binding"/>
    <property type="evidence" value="ECO:0007669"/>
    <property type="project" value="UniProtKB-KW"/>
</dbReference>
<keyword evidence="1 4" id="KW-0479">Metal-binding</keyword>
<feature type="compositionally biased region" description="Low complexity" evidence="5">
    <location>
        <begin position="337"/>
        <end position="361"/>
    </location>
</feature>
<dbReference type="CDD" id="cd08368">
    <property type="entry name" value="LIM"/>
    <property type="match status" value="1"/>
</dbReference>
<keyword evidence="8" id="KW-1185">Reference proteome</keyword>